<dbReference type="Proteomes" id="UP000799440">
    <property type="component" value="Unassembled WGS sequence"/>
</dbReference>
<evidence type="ECO:0000313" key="1">
    <source>
        <dbReference type="EMBL" id="KAF2750347.1"/>
    </source>
</evidence>
<reference evidence="1" key="1">
    <citation type="journal article" date="2020" name="Stud. Mycol.">
        <title>101 Dothideomycetes genomes: a test case for predicting lifestyles and emergence of pathogens.</title>
        <authorList>
            <person name="Haridas S."/>
            <person name="Albert R."/>
            <person name="Binder M."/>
            <person name="Bloem J."/>
            <person name="Labutti K."/>
            <person name="Salamov A."/>
            <person name="Andreopoulos B."/>
            <person name="Baker S."/>
            <person name="Barry K."/>
            <person name="Bills G."/>
            <person name="Bluhm B."/>
            <person name="Cannon C."/>
            <person name="Castanera R."/>
            <person name="Culley D."/>
            <person name="Daum C."/>
            <person name="Ezra D."/>
            <person name="Gonzalez J."/>
            <person name="Henrissat B."/>
            <person name="Kuo A."/>
            <person name="Liang C."/>
            <person name="Lipzen A."/>
            <person name="Lutzoni F."/>
            <person name="Magnuson J."/>
            <person name="Mondo S."/>
            <person name="Nolan M."/>
            <person name="Ohm R."/>
            <person name="Pangilinan J."/>
            <person name="Park H.-J."/>
            <person name="Ramirez L."/>
            <person name="Alfaro M."/>
            <person name="Sun H."/>
            <person name="Tritt A."/>
            <person name="Yoshinaga Y."/>
            <person name="Zwiers L.-H."/>
            <person name="Turgeon B."/>
            <person name="Goodwin S."/>
            <person name="Spatafora J."/>
            <person name="Crous P."/>
            <person name="Grigoriev I."/>
        </authorList>
    </citation>
    <scope>NUCLEOTIDE SEQUENCE</scope>
    <source>
        <strain evidence="1">CBS 119925</strain>
    </source>
</reference>
<dbReference type="AlphaFoldDB" id="A0A6A6VMH0"/>
<name>A0A6A6VMH0_9PLEO</name>
<proteinExistence type="predicted"/>
<keyword evidence="2" id="KW-1185">Reference proteome</keyword>
<protein>
    <submittedName>
        <fullName evidence="1">Uncharacterized protein</fullName>
    </submittedName>
</protein>
<sequence length="231" mass="25797">MEASSQTLNPEPDAGEVPDIPCMAADSVLLQPKSFPPDVQRRVLETNSVGRIDSMCRTCAKATCKRCSNRFWELQGVYLYPQLASKKPRGVQGQLSGLRFEGLREGGAQNMPPRHVNDLLPRGLDPAQVDMQKTLRSPFPTPVRPMPPVDLNAGHFSKDEQVIECAYCNAIYFEFGNLVSTAAVREDKEIHFNECWSREIARIQQLQLRKFEFAYGSHGTLPRRPGAGASH</sequence>
<evidence type="ECO:0000313" key="2">
    <source>
        <dbReference type="Proteomes" id="UP000799440"/>
    </source>
</evidence>
<gene>
    <name evidence="1" type="ORF">M011DRAFT_474799</name>
</gene>
<organism evidence="1 2">
    <name type="scientific">Sporormia fimetaria CBS 119925</name>
    <dbReference type="NCBI Taxonomy" id="1340428"/>
    <lineage>
        <taxon>Eukaryota</taxon>
        <taxon>Fungi</taxon>
        <taxon>Dikarya</taxon>
        <taxon>Ascomycota</taxon>
        <taxon>Pezizomycotina</taxon>
        <taxon>Dothideomycetes</taxon>
        <taxon>Pleosporomycetidae</taxon>
        <taxon>Pleosporales</taxon>
        <taxon>Sporormiaceae</taxon>
        <taxon>Sporormia</taxon>
    </lineage>
</organism>
<accession>A0A6A6VMH0</accession>
<dbReference type="EMBL" id="MU006564">
    <property type="protein sequence ID" value="KAF2750347.1"/>
    <property type="molecule type" value="Genomic_DNA"/>
</dbReference>